<gene>
    <name evidence="3" type="ORF">DEO72_LG4g401</name>
</gene>
<evidence type="ECO:0000313" key="4">
    <source>
        <dbReference type="Proteomes" id="UP000501690"/>
    </source>
</evidence>
<dbReference type="Gramene" id="Vigun02g017300.1.v1.2">
    <property type="protein sequence ID" value="Vigun02g017300.1.v1.2"/>
    <property type="gene ID" value="Vigun02g017300.v1.2"/>
</dbReference>
<dbReference type="PROSITE" id="PS50102">
    <property type="entry name" value="RRM"/>
    <property type="match status" value="1"/>
</dbReference>
<dbReference type="InterPro" id="IPR035979">
    <property type="entry name" value="RBD_domain_sf"/>
</dbReference>
<name>A0A4D6LLJ0_VIGUN</name>
<dbReference type="PANTHER" id="PTHR32343">
    <property type="entry name" value="SERINE/ARGININE-RICH SPLICING FACTOR"/>
    <property type="match status" value="1"/>
</dbReference>
<dbReference type="PANTHER" id="PTHR32343:SF29">
    <property type="entry name" value="RNA-BINDING (RRM_RBD_RNP MOTIFS) FAMILY PROTEIN"/>
    <property type="match status" value="1"/>
</dbReference>
<dbReference type="AlphaFoldDB" id="A0A4D6LLJ0"/>
<sequence length="309" mass="33744">MSVTLDYAGQRAEAIPQSTPIPNWTIHVSDIRTVKVSNISLVTSKVEIREFFSFSGDIQYIEMQRESDRTQVAYVTFKDTQGADTAVLLTGSKIGDLYVTITPVEKYQLPPDAVPVSPRNQSGDAVQKAEDVMSSMLAKGFILGKDAINKAKAFDERHQLTSNASSRVASFDRRMGFSDKISIGTAIVNGKVREMDERYQLSEITKSALAAAEQKASSAGSAIMSNSYVSTGASWVSSAFNAIAKAAGDVSTMTREKVEQAEVERNEIIYSERKGTVDEFGKKHFQDASDMGPAIVPVNSHDDHKLEII</sequence>
<dbReference type="SUPFAM" id="SSF54928">
    <property type="entry name" value="RNA-binding domain, RBD"/>
    <property type="match status" value="1"/>
</dbReference>
<keyword evidence="4" id="KW-1185">Reference proteome</keyword>
<evidence type="ECO:0000313" key="3">
    <source>
        <dbReference type="EMBL" id="QCD89457.1"/>
    </source>
</evidence>
<dbReference type="InterPro" id="IPR000504">
    <property type="entry name" value="RRM_dom"/>
</dbReference>
<dbReference type="Gene3D" id="3.30.70.330">
    <property type="match status" value="1"/>
</dbReference>
<evidence type="ECO:0000259" key="2">
    <source>
        <dbReference type="PROSITE" id="PS50102"/>
    </source>
</evidence>
<dbReference type="Proteomes" id="UP000501690">
    <property type="component" value="Linkage Group LG4"/>
</dbReference>
<reference evidence="3 4" key="1">
    <citation type="submission" date="2019-04" db="EMBL/GenBank/DDBJ databases">
        <title>An improved genome assembly and genetic linkage map for asparagus bean, Vigna unguiculata ssp. sesquipedialis.</title>
        <authorList>
            <person name="Xia Q."/>
            <person name="Zhang R."/>
            <person name="Dong Y."/>
        </authorList>
    </citation>
    <scope>NUCLEOTIDE SEQUENCE [LARGE SCALE GENOMIC DNA]</scope>
    <source>
        <tissue evidence="3">Leaf</tissue>
    </source>
</reference>
<dbReference type="OrthoDB" id="7763451at2759"/>
<feature type="domain" description="RRM" evidence="2">
    <location>
        <begin position="32"/>
        <end position="106"/>
    </location>
</feature>
<dbReference type="EMBL" id="CP039348">
    <property type="protein sequence ID" value="QCD89457.1"/>
    <property type="molecule type" value="Genomic_DNA"/>
</dbReference>
<accession>A0A4D6LLJ0</accession>
<proteinExistence type="predicted"/>
<dbReference type="Pfam" id="PF00076">
    <property type="entry name" value="RRM_1"/>
    <property type="match status" value="1"/>
</dbReference>
<protein>
    <recommendedName>
        <fullName evidence="2">RRM domain-containing protein</fullName>
    </recommendedName>
</protein>
<dbReference type="GO" id="GO:0003723">
    <property type="term" value="F:RNA binding"/>
    <property type="evidence" value="ECO:0007669"/>
    <property type="project" value="UniProtKB-UniRule"/>
</dbReference>
<evidence type="ECO:0000256" key="1">
    <source>
        <dbReference type="PROSITE-ProRule" id="PRU00176"/>
    </source>
</evidence>
<organism evidence="3 4">
    <name type="scientific">Vigna unguiculata</name>
    <name type="common">Cowpea</name>
    <dbReference type="NCBI Taxonomy" id="3917"/>
    <lineage>
        <taxon>Eukaryota</taxon>
        <taxon>Viridiplantae</taxon>
        <taxon>Streptophyta</taxon>
        <taxon>Embryophyta</taxon>
        <taxon>Tracheophyta</taxon>
        <taxon>Spermatophyta</taxon>
        <taxon>Magnoliopsida</taxon>
        <taxon>eudicotyledons</taxon>
        <taxon>Gunneridae</taxon>
        <taxon>Pentapetalae</taxon>
        <taxon>rosids</taxon>
        <taxon>fabids</taxon>
        <taxon>Fabales</taxon>
        <taxon>Fabaceae</taxon>
        <taxon>Papilionoideae</taxon>
        <taxon>50 kb inversion clade</taxon>
        <taxon>NPAAA clade</taxon>
        <taxon>indigoferoid/millettioid clade</taxon>
        <taxon>Phaseoleae</taxon>
        <taxon>Vigna</taxon>
    </lineage>
</organism>
<dbReference type="SMART" id="SM00360">
    <property type="entry name" value="RRM"/>
    <property type="match status" value="1"/>
</dbReference>
<dbReference type="InterPro" id="IPR012677">
    <property type="entry name" value="Nucleotide-bd_a/b_plait_sf"/>
</dbReference>
<keyword evidence="1" id="KW-0694">RNA-binding</keyword>